<evidence type="ECO:0000256" key="3">
    <source>
        <dbReference type="ARBA" id="ARBA00022448"/>
    </source>
</evidence>
<keyword evidence="8 11" id="KW-1133">Transmembrane helix</keyword>
<dbReference type="Pfam" id="PF03934">
    <property type="entry name" value="T2SSK"/>
    <property type="match status" value="1"/>
</dbReference>
<dbReference type="GO" id="GO:0009306">
    <property type="term" value="P:protein secretion"/>
    <property type="evidence" value="ECO:0007669"/>
    <property type="project" value="InterPro"/>
</dbReference>
<dbReference type="RefSeq" id="WP_184947682.1">
    <property type="nucleotide sequence ID" value="NZ_AYKF01000102.1"/>
</dbReference>
<dbReference type="Gene3D" id="3.30.1300.30">
    <property type="entry name" value="GSPII I/J protein-like"/>
    <property type="match status" value="1"/>
</dbReference>
<organism evidence="14 15">
    <name type="scientific">Salinisphaera orenii YIM 95161</name>
    <dbReference type="NCBI Taxonomy" id="1051139"/>
    <lineage>
        <taxon>Bacteria</taxon>
        <taxon>Pseudomonadati</taxon>
        <taxon>Pseudomonadota</taxon>
        <taxon>Gammaproteobacteria</taxon>
        <taxon>Salinisphaerales</taxon>
        <taxon>Salinisphaeraceae</taxon>
        <taxon>Salinisphaera</taxon>
    </lineage>
</organism>
<keyword evidence="3 10" id="KW-0813">Transport</keyword>
<evidence type="ECO:0000313" key="14">
    <source>
        <dbReference type="EMBL" id="ROO26332.1"/>
    </source>
</evidence>
<comment type="caution">
    <text evidence="14">The sequence shown here is derived from an EMBL/GenBank/DDBJ whole genome shotgun (WGS) entry which is preliminary data.</text>
</comment>
<name>A0A423PLC0_9GAMM</name>
<reference evidence="14 15" key="1">
    <citation type="submission" date="2013-10" db="EMBL/GenBank/DDBJ databases">
        <title>Salinisphaera halophila YIM 95161 Genome Sequencing.</title>
        <authorList>
            <person name="Lai Q."/>
            <person name="Li C."/>
            <person name="Shao Z."/>
        </authorList>
    </citation>
    <scope>NUCLEOTIDE SEQUENCE [LARGE SCALE GENOMIC DNA]</scope>
    <source>
        <strain evidence="14 15">YIM 95161</strain>
    </source>
</reference>
<evidence type="ECO:0000259" key="12">
    <source>
        <dbReference type="Pfam" id="PF03934"/>
    </source>
</evidence>
<keyword evidence="5 10" id="KW-0997">Cell inner membrane</keyword>
<evidence type="ECO:0000256" key="7">
    <source>
        <dbReference type="ARBA" id="ARBA00022927"/>
    </source>
</evidence>
<dbReference type="PIRSF" id="PIRSF002786">
    <property type="entry name" value="XcpX"/>
    <property type="match status" value="1"/>
</dbReference>
<dbReference type="AlphaFoldDB" id="A0A423PLC0"/>
<keyword evidence="4 10" id="KW-1003">Cell membrane</keyword>
<dbReference type="Proteomes" id="UP000285123">
    <property type="component" value="Unassembled WGS sequence"/>
</dbReference>
<dbReference type="NCBIfam" id="NF037980">
    <property type="entry name" value="T2SS_GspK"/>
    <property type="match status" value="1"/>
</dbReference>
<dbReference type="SUPFAM" id="SSF54523">
    <property type="entry name" value="Pili subunits"/>
    <property type="match status" value="1"/>
</dbReference>
<evidence type="ECO:0000256" key="8">
    <source>
        <dbReference type="ARBA" id="ARBA00022989"/>
    </source>
</evidence>
<dbReference type="InterPro" id="IPR005628">
    <property type="entry name" value="GspK"/>
</dbReference>
<dbReference type="PANTHER" id="PTHR38831">
    <property type="entry name" value="TYPE II SECRETION SYSTEM PROTEIN K"/>
    <property type="match status" value="1"/>
</dbReference>
<keyword evidence="9 10" id="KW-0472">Membrane</keyword>
<dbReference type="SUPFAM" id="SSF158544">
    <property type="entry name" value="GspK insert domain-like"/>
    <property type="match status" value="1"/>
</dbReference>
<dbReference type="InterPro" id="IPR045584">
    <property type="entry name" value="Pilin-like"/>
</dbReference>
<evidence type="ECO:0000256" key="9">
    <source>
        <dbReference type="ARBA" id="ARBA00023136"/>
    </source>
</evidence>
<dbReference type="InterPro" id="IPR038072">
    <property type="entry name" value="GspK_central_sf"/>
</dbReference>
<proteinExistence type="inferred from homology"/>
<keyword evidence="6 11" id="KW-0812">Transmembrane</keyword>
<evidence type="ECO:0000256" key="4">
    <source>
        <dbReference type="ARBA" id="ARBA00022475"/>
    </source>
</evidence>
<feature type="domain" description="T2SS protein K second SAM-like" evidence="12">
    <location>
        <begin position="211"/>
        <end position="271"/>
    </location>
</feature>
<dbReference type="GO" id="GO:0005886">
    <property type="term" value="C:plasma membrane"/>
    <property type="evidence" value="ECO:0007669"/>
    <property type="project" value="UniProtKB-SubCell"/>
</dbReference>
<gene>
    <name evidence="14" type="ORF">SAHL_13035</name>
</gene>
<comment type="similarity">
    <text evidence="2 10">Belongs to the GSP K family.</text>
</comment>
<evidence type="ECO:0000256" key="5">
    <source>
        <dbReference type="ARBA" id="ARBA00022519"/>
    </source>
</evidence>
<evidence type="ECO:0000256" key="2">
    <source>
        <dbReference type="ARBA" id="ARBA00007246"/>
    </source>
</evidence>
<accession>A0A423PLC0</accession>
<protein>
    <recommendedName>
        <fullName evidence="10">Type II secretion system protein K</fullName>
    </recommendedName>
</protein>
<comment type="subcellular location">
    <subcellularLocation>
        <location evidence="1 10">Cell inner membrane</location>
    </subcellularLocation>
</comment>
<dbReference type="Gene3D" id="1.10.40.60">
    <property type="entry name" value="EpsJ-like"/>
    <property type="match status" value="2"/>
</dbReference>
<sequence>MSGPKQRGVALITAMLIVALVAIIGAGMLSQMNLALHRSGNIWQSEQAWWYAVGIENWLGKLLRQDAQYTEVDSLDERWAEPVDYLPLDGGALQGRIIDLQGRFNLNNLGTGNAEAAMAQFQRLIELVADTDTVTARTIAASTRDWIDADINPTRPDGAEDNYYLGLTPAYRAGNTFMISPSELRLIKGVTDEIYTALAPYISALPESTPINVNTAPAPVLATLAPNLPPTTGEALVEARSEEPWTSVDAFLQESAIAGTGDTLGADRLSVTTGYFLARGQITVDRAQVQFFAVLERADNGAVRTINHSTNVY</sequence>
<dbReference type="InterPro" id="IPR049031">
    <property type="entry name" value="T2SSK_SAM-like_1st"/>
</dbReference>
<feature type="transmembrane region" description="Helical" evidence="11">
    <location>
        <begin position="9"/>
        <end position="29"/>
    </location>
</feature>
<evidence type="ECO:0000313" key="15">
    <source>
        <dbReference type="Proteomes" id="UP000285123"/>
    </source>
</evidence>
<dbReference type="PANTHER" id="PTHR38831:SF1">
    <property type="entry name" value="TYPE II SECRETION SYSTEM PROTEIN K-RELATED"/>
    <property type="match status" value="1"/>
</dbReference>
<evidence type="ECO:0000259" key="13">
    <source>
        <dbReference type="Pfam" id="PF21687"/>
    </source>
</evidence>
<dbReference type="InterPro" id="IPR049179">
    <property type="entry name" value="T2SSK_SAM-like_2nd"/>
</dbReference>
<evidence type="ECO:0000256" key="11">
    <source>
        <dbReference type="SAM" id="Phobius"/>
    </source>
</evidence>
<evidence type="ECO:0000256" key="6">
    <source>
        <dbReference type="ARBA" id="ARBA00022692"/>
    </source>
</evidence>
<dbReference type="EMBL" id="AYKF01000102">
    <property type="protein sequence ID" value="ROO26332.1"/>
    <property type="molecule type" value="Genomic_DNA"/>
</dbReference>
<evidence type="ECO:0000256" key="1">
    <source>
        <dbReference type="ARBA" id="ARBA00004533"/>
    </source>
</evidence>
<evidence type="ECO:0000256" key="10">
    <source>
        <dbReference type="PIRNR" id="PIRNR002786"/>
    </source>
</evidence>
<feature type="domain" description="T2SS protein K first SAM-like" evidence="13">
    <location>
        <begin position="102"/>
        <end position="207"/>
    </location>
</feature>
<keyword evidence="7" id="KW-0653">Protein transport</keyword>
<dbReference type="Pfam" id="PF21687">
    <property type="entry name" value="T2SSK_1st"/>
    <property type="match status" value="1"/>
</dbReference>